<protein>
    <submittedName>
        <fullName evidence="8">Amino-acid carrier protein AlsT</fullName>
    </submittedName>
</protein>
<feature type="transmembrane region" description="Helical" evidence="7">
    <location>
        <begin position="112"/>
        <end position="130"/>
    </location>
</feature>
<gene>
    <name evidence="8" type="primary">alsT_32</name>
    <name evidence="8" type="ORF">SDC9_147886</name>
</gene>
<evidence type="ECO:0000256" key="7">
    <source>
        <dbReference type="SAM" id="Phobius"/>
    </source>
</evidence>
<dbReference type="GO" id="GO:0005886">
    <property type="term" value="C:plasma membrane"/>
    <property type="evidence" value="ECO:0007669"/>
    <property type="project" value="UniProtKB-SubCell"/>
</dbReference>
<dbReference type="PRINTS" id="PR00175">
    <property type="entry name" value="NAALASMPORT"/>
</dbReference>
<evidence type="ECO:0000256" key="4">
    <source>
        <dbReference type="ARBA" id="ARBA00022692"/>
    </source>
</evidence>
<sequence>MAHASAETPHPIRQGLWGSFEVFVDTILVCTITALADLTAGEGTVWYSGISGASLCIKAFETTFGWMGGKFIAVSVFLFGMTTTTGWFLYYEVLLRQLFRKNPKVKDNIIKAFKIFYVLPGMFNVYLAISGGQGPVFMWALADCINAIPTFVNVVALILLHKTFLKLLKDYKARYLGVGAVDPNFKVFYDAD</sequence>
<feature type="transmembrane region" description="Helical" evidence="7">
    <location>
        <begin position="71"/>
        <end position="91"/>
    </location>
</feature>
<evidence type="ECO:0000256" key="1">
    <source>
        <dbReference type="ARBA" id="ARBA00004651"/>
    </source>
</evidence>
<evidence type="ECO:0000256" key="2">
    <source>
        <dbReference type="ARBA" id="ARBA00022448"/>
    </source>
</evidence>
<dbReference type="PANTHER" id="PTHR30330">
    <property type="entry name" value="AGSS FAMILY TRANSPORTER, SODIUM-ALANINE"/>
    <property type="match status" value="1"/>
</dbReference>
<evidence type="ECO:0000256" key="6">
    <source>
        <dbReference type="ARBA" id="ARBA00023136"/>
    </source>
</evidence>
<dbReference type="AlphaFoldDB" id="A0A645EH99"/>
<keyword evidence="2" id="KW-0813">Transport</keyword>
<keyword evidence="4 7" id="KW-0812">Transmembrane</keyword>
<comment type="caution">
    <text evidence="8">The sequence shown here is derived from an EMBL/GenBank/DDBJ whole genome shotgun (WGS) entry which is preliminary data.</text>
</comment>
<evidence type="ECO:0000256" key="5">
    <source>
        <dbReference type="ARBA" id="ARBA00022989"/>
    </source>
</evidence>
<organism evidence="8">
    <name type="scientific">bioreactor metagenome</name>
    <dbReference type="NCBI Taxonomy" id="1076179"/>
    <lineage>
        <taxon>unclassified sequences</taxon>
        <taxon>metagenomes</taxon>
        <taxon>ecological metagenomes</taxon>
    </lineage>
</organism>
<comment type="subcellular location">
    <subcellularLocation>
        <location evidence="1">Cell membrane</location>
        <topology evidence="1">Multi-pass membrane protein</topology>
    </subcellularLocation>
</comment>
<dbReference type="EMBL" id="VSSQ01046727">
    <property type="protein sequence ID" value="MPN00690.1"/>
    <property type="molecule type" value="Genomic_DNA"/>
</dbReference>
<dbReference type="Pfam" id="PF01235">
    <property type="entry name" value="Na_Ala_symp"/>
    <property type="match status" value="1"/>
</dbReference>
<keyword evidence="3" id="KW-1003">Cell membrane</keyword>
<feature type="transmembrane region" description="Helical" evidence="7">
    <location>
        <begin position="136"/>
        <end position="160"/>
    </location>
</feature>
<dbReference type="InterPro" id="IPR001463">
    <property type="entry name" value="Na/Ala_symport"/>
</dbReference>
<dbReference type="GO" id="GO:0005283">
    <property type="term" value="F:amino acid:sodium symporter activity"/>
    <property type="evidence" value="ECO:0007669"/>
    <property type="project" value="InterPro"/>
</dbReference>
<reference evidence="8" key="1">
    <citation type="submission" date="2019-08" db="EMBL/GenBank/DDBJ databases">
        <authorList>
            <person name="Kucharzyk K."/>
            <person name="Murdoch R.W."/>
            <person name="Higgins S."/>
            <person name="Loffler F."/>
        </authorList>
    </citation>
    <scope>NUCLEOTIDE SEQUENCE</scope>
</reference>
<evidence type="ECO:0000313" key="8">
    <source>
        <dbReference type="EMBL" id="MPN00690.1"/>
    </source>
</evidence>
<name>A0A645EH99_9ZZZZ</name>
<evidence type="ECO:0000256" key="3">
    <source>
        <dbReference type="ARBA" id="ARBA00022475"/>
    </source>
</evidence>
<dbReference type="PANTHER" id="PTHR30330:SF14">
    <property type="entry name" value="SODIUM_AMINO ACID (ALANINE) SYMPORTER"/>
    <property type="match status" value="1"/>
</dbReference>
<keyword evidence="6 7" id="KW-0472">Membrane</keyword>
<keyword evidence="5 7" id="KW-1133">Transmembrane helix</keyword>
<accession>A0A645EH99</accession>
<proteinExistence type="predicted"/>